<sequence>MLRTKVVSFVLFAALVLCIGSNKINRKENIAPWVYEYKSICCREHPDVGRCLPGIDDNPDNDGKCWKFCVEGCERGGFCKLFGKKHVCHCYCSGK</sequence>
<name>A0AAU9T9P8_THLAR</name>
<organism evidence="9 10">
    <name type="scientific">Thlaspi arvense</name>
    <name type="common">Field penny-cress</name>
    <dbReference type="NCBI Taxonomy" id="13288"/>
    <lineage>
        <taxon>Eukaryota</taxon>
        <taxon>Viridiplantae</taxon>
        <taxon>Streptophyta</taxon>
        <taxon>Embryophyta</taxon>
        <taxon>Tracheophyta</taxon>
        <taxon>Spermatophyta</taxon>
        <taxon>Magnoliopsida</taxon>
        <taxon>eudicotyledons</taxon>
        <taxon>Gunneridae</taxon>
        <taxon>Pentapetalae</taxon>
        <taxon>rosids</taxon>
        <taxon>malvids</taxon>
        <taxon>Brassicales</taxon>
        <taxon>Brassicaceae</taxon>
        <taxon>Thlaspideae</taxon>
        <taxon>Thlaspi</taxon>
    </lineage>
</organism>
<comment type="subcellular location">
    <subcellularLocation>
        <location evidence="1">Secreted</location>
    </subcellularLocation>
</comment>
<evidence type="ECO:0000256" key="7">
    <source>
        <dbReference type="ARBA" id="ARBA00022821"/>
    </source>
</evidence>
<gene>
    <name evidence="9" type="ORF">TAV2_LOCUS24869</name>
</gene>
<keyword evidence="5" id="KW-0295">Fungicide</keyword>
<comment type="similarity">
    <text evidence="2">Belongs to the DEFL family.</text>
</comment>
<protein>
    <submittedName>
        <fullName evidence="9">Uncharacterized protein</fullName>
    </submittedName>
</protein>
<proteinExistence type="inferred from homology"/>
<keyword evidence="4" id="KW-0929">Antimicrobial</keyword>
<evidence type="ECO:0000313" key="10">
    <source>
        <dbReference type="Proteomes" id="UP000836841"/>
    </source>
</evidence>
<keyword evidence="3" id="KW-0964">Secreted</keyword>
<evidence type="ECO:0000256" key="8">
    <source>
        <dbReference type="SAM" id="SignalP"/>
    </source>
</evidence>
<evidence type="ECO:0000313" key="9">
    <source>
        <dbReference type="EMBL" id="CAH2079208.1"/>
    </source>
</evidence>
<keyword evidence="7" id="KW-0611">Plant defense</keyword>
<accession>A0AAU9T9P8</accession>
<dbReference type="PANTHER" id="PTHR34453:SF3">
    <property type="entry name" value="DEFENSIN-LIKE (DEFL) FAMILY PROTEIN-RELATED"/>
    <property type="match status" value="1"/>
</dbReference>
<dbReference type="InterPro" id="IPR022618">
    <property type="entry name" value="Defensin-like_20-28"/>
</dbReference>
<dbReference type="Pfam" id="PF10868">
    <property type="entry name" value="Defensin_like"/>
    <property type="match status" value="1"/>
</dbReference>
<dbReference type="PANTHER" id="PTHR34453">
    <property type="entry name" value="DEFENSIN-LIKE (DEFL) FAMILY PROTEIN-RELATED"/>
    <property type="match status" value="1"/>
</dbReference>
<dbReference type="AlphaFoldDB" id="A0AAU9T9P8"/>
<dbReference type="EMBL" id="OU466863">
    <property type="protein sequence ID" value="CAH2079208.1"/>
    <property type="molecule type" value="Genomic_DNA"/>
</dbReference>
<evidence type="ECO:0000256" key="6">
    <source>
        <dbReference type="ARBA" id="ARBA00022729"/>
    </source>
</evidence>
<evidence type="ECO:0000256" key="4">
    <source>
        <dbReference type="ARBA" id="ARBA00022529"/>
    </source>
</evidence>
<keyword evidence="6 8" id="KW-0732">Signal</keyword>
<evidence type="ECO:0000256" key="2">
    <source>
        <dbReference type="ARBA" id="ARBA00006722"/>
    </source>
</evidence>
<feature type="chain" id="PRO_5043998312" evidence="8">
    <location>
        <begin position="21"/>
        <end position="95"/>
    </location>
</feature>
<reference evidence="9 10" key="1">
    <citation type="submission" date="2022-03" db="EMBL/GenBank/DDBJ databases">
        <authorList>
            <person name="Nunn A."/>
            <person name="Chopra R."/>
            <person name="Nunn A."/>
            <person name="Contreras Garrido A."/>
        </authorList>
    </citation>
    <scope>NUCLEOTIDE SEQUENCE [LARGE SCALE GENOMIC DNA]</scope>
</reference>
<dbReference type="Proteomes" id="UP000836841">
    <property type="component" value="Chromosome 7"/>
</dbReference>
<dbReference type="GO" id="GO:0005576">
    <property type="term" value="C:extracellular region"/>
    <property type="evidence" value="ECO:0007669"/>
    <property type="project" value="UniProtKB-SubCell"/>
</dbReference>
<evidence type="ECO:0000256" key="5">
    <source>
        <dbReference type="ARBA" id="ARBA00022577"/>
    </source>
</evidence>
<keyword evidence="10" id="KW-1185">Reference proteome</keyword>
<evidence type="ECO:0000256" key="1">
    <source>
        <dbReference type="ARBA" id="ARBA00004613"/>
    </source>
</evidence>
<dbReference type="GO" id="GO:0050832">
    <property type="term" value="P:defense response to fungus"/>
    <property type="evidence" value="ECO:0007669"/>
    <property type="project" value="UniProtKB-KW"/>
</dbReference>
<feature type="signal peptide" evidence="8">
    <location>
        <begin position="1"/>
        <end position="20"/>
    </location>
</feature>
<dbReference type="GO" id="GO:0031640">
    <property type="term" value="P:killing of cells of another organism"/>
    <property type="evidence" value="ECO:0007669"/>
    <property type="project" value="UniProtKB-KW"/>
</dbReference>
<evidence type="ECO:0000256" key="3">
    <source>
        <dbReference type="ARBA" id="ARBA00022525"/>
    </source>
</evidence>